<protein>
    <submittedName>
        <fullName evidence="1">Uncharacterized protein</fullName>
    </submittedName>
</protein>
<dbReference type="AlphaFoldDB" id="A0ABD6EK45"/>
<name>A0ABD6EK45_9BILA</name>
<sequence length="119" mass="13476">MFTSFSGFDSGYASPSSAIVSLDCFTNPHYYCKPLKSTDKCISRRKLQFCPCSATVPNKRSFSDECTTSTDSSMCSSIASRLRNMADEFDKEFTEDFEVSMMSKLLRFPAIYHVFRAFS</sequence>
<proteinExistence type="predicted"/>
<gene>
    <name evidence="1" type="ORF">AB6A40_004047</name>
</gene>
<comment type="caution">
    <text evidence="1">The sequence shown here is derived from an EMBL/GenBank/DDBJ whole genome shotgun (WGS) entry which is preliminary data.</text>
</comment>
<accession>A0ABD6EK45</accession>
<evidence type="ECO:0000313" key="2">
    <source>
        <dbReference type="Proteomes" id="UP001608902"/>
    </source>
</evidence>
<reference evidence="1 2" key="1">
    <citation type="submission" date="2024-08" db="EMBL/GenBank/DDBJ databases">
        <title>Gnathostoma spinigerum genome.</title>
        <authorList>
            <person name="Gonzalez-Bertolin B."/>
            <person name="Monzon S."/>
            <person name="Zaballos A."/>
            <person name="Jimenez P."/>
            <person name="Dekumyoy P."/>
            <person name="Varona S."/>
            <person name="Cuesta I."/>
            <person name="Sumanam S."/>
            <person name="Adisakwattana P."/>
            <person name="Gasser R.B."/>
            <person name="Hernandez-Gonzalez A."/>
            <person name="Young N.D."/>
            <person name="Perteguer M.J."/>
        </authorList>
    </citation>
    <scope>NUCLEOTIDE SEQUENCE [LARGE SCALE GENOMIC DNA]</scope>
    <source>
        <strain evidence="1">AL3</strain>
        <tissue evidence="1">Liver</tissue>
    </source>
</reference>
<dbReference type="Proteomes" id="UP001608902">
    <property type="component" value="Unassembled WGS sequence"/>
</dbReference>
<organism evidence="1 2">
    <name type="scientific">Gnathostoma spinigerum</name>
    <dbReference type="NCBI Taxonomy" id="75299"/>
    <lineage>
        <taxon>Eukaryota</taxon>
        <taxon>Metazoa</taxon>
        <taxon>Ecdysozoa</taxon>
        <taxon>Nematoda</taxon>
        <taxon>Chromadorea</taxon>
        <taxon>Rhabditida</taxon>
        <taxon>Spirurina</taxon>
        <taxon>Gnathostomatomorpha</taxon>
        <taxon>Gnathostomatoidea</taxon>
        <taxon>Gnathostomatidae</taxon>
        <taxon>Gnathostoma</taxon>
    </lineage>
</organism>
<evidence type="ECO:0000313" key="1">
    <source>
        <dbReference type="EMBL" id="MFH4977338.1"/>
    </source>
</evidence>
<dbReference type="EMBL" id="JBGFUD010002222">
    <property type="protein sequence ID" value="MFH4977338.1"/>
    <property type="molecule type" value="Genomic_DNA"/>
</dbReference>
<keyword evidence="2" id="KW-1185">Reference proteome</keyword>